<dbReference type="EnsemblMetazoa" id="Aqu2.1.15601_001">
    <property type="protein sequence ID" value="Aqu2.1.15601_001"/>
    <property type="gene ID" value="Aqu2.1.15601"/>
</dbReference>
<proteinExistence type="predicted"/>
<organism evidence="1">
    <name type="scientific">Amphimedon queenslandica</name>
    <name type="common">Sponge</name>
    <dbReference type="NCBI Taxonomy" id="400682"/>
    <lineage>
        <taxon>Eukaryota</taxon>
        <taxon>Metazoa</taxon>
        <taxon>Porifera</taxon>
        <taxon>Demospongiae</taxon>
        <taxon>Heteroscleromorpha</taxon>
        <taxon>Haplosclerida</taxon>
        <taxon>Niphatidae</taxon>
        <taxon>Amphimedon</taxon>
    </lineage>
</organism>
<name>A0A1X7TLG0_AMPQE</name>
<evidence type="ECO:0000313" key="1">
    <source>
        <dbReference type="EnsemblMetazoa" id="Aqu2.1.15601_001"/>
    </source>
</evidence>
<dbReference type="AlphaFoldDB" id="A0A1X7TLG0"/>
<reference evidence="1" key="1">
    <citation type="submission" date="2017-05" db="UniProtKB">
        <authorList>
            <consortium name="EnsemblMetazoa"/>
        </authorList>
    </citation>
    <scope>IDENTIFICATION</scope>
</reference>
<protein>
    <submittedName>
        <fullName evidence="1">Uncharacterized protein</fullName>
    </submittedName>
</protein>
<accession>A0A1X7TLG0</accession>
<sequence length="125" mass="13904">MAKEEFGQDPAFKIVHIGLDENSYFRLMTDVGKLEMFIESYDTVIYELLCRGIAPHPSKLIKECRIARPTGKAPGPHGSIDFVLGCIKEGDDVPAIVCMTGPVQRELEDISIVETKNEESLQHKG</sequence>
<dbReference type="InParanoid" id="A0A1X7TLG0"/>